<organism evidence="2 3">
    <name type="scientific">Frankia torreyi</name>
    <dbReference type="NCBI Taxonomy" id="1856"/>
    <lineage>
        <taxon>Bacteria</taxon>
        <taxon>Bacillati</taxon>
        <taxon>Actinomycetota</taxon>
        <taxon>Actinomycetes</taxon>
        <taxon>Frankiales</taxon>
        <taxon>Frankiaceae</taxon>
        <taxon>Frankia</taxon>
    </lineage>
</organism>
<dbReference type="Proteomes" id="UP000032545">
    <property type="component" value="Unassembled WGS sequence"/>
</dbReference>
<dbReference type="PATRIC" id="fig|1502723.3.peg.577"/>
<gene>
    <name evidence="2" type="ORF">FF36_00519</name>
</gene>
<protein>
    <recommendedName>
        <fullName evidence="4">Acyl-CoA synthase</fullName>
    </recommendedName>
</protein>
<keyword evidence="3" id="KW-1185">Reference proteome</keyword>
<dbReference type="AlphaFoldDB" id="A0A0D8BML3"/>
<feature type="region of interest" description="Disordered" evidence="1">
    <location>
        <begin position="1"/>
        <end position="22"/>
    </location>
</feature>
<dbReference type="OrthoDB" id="4753751at2"/>
<reference evidence="2 3" key="2">
    <citation type="journal article" date="2016" name="Genome Announc.">
        <title>Permanent Draft Genome Sequences for Two Variants of Frankia sp. Strain CpI1, the First Frankia Strain Isolated from Root Nodules of Comptonia peregrina.</title>
        <authorList>
            <person name="Oshone R."/>
            <person name="Hurst S.G.IV."/>
            <person name="Abebe-Akele F."/>
            <person name="Simpson S."/>
            <person name="Morris K."/>
            <person name="Thomas W.K."/>
            <person name="Tisa L.S."/>
        </authorList>
    </citation>
    <scope>NUCLEOTIDE SEQUENCE [LARGE SCALE GENOMIC DNA]</scope>
    <source>
        <strain evidence="3">CpI1-S</strain>
    </source>
</reference>
<name>A0A0D8BML3_9ACTN</name>
<proteinExistence type="predicted"/>
<reference evidence="3" key="1">
    <citation type="submission" date="2015-02" db="EMBL/GenBank/DDBJ databases">
        <title>Draft Genome of Frankia sp. CpI1-S.</title>
        <authorList>
            <person name="Oshone R.T."/>
            <person name="Ngom M."/>
            <person name="Ghodhbane-Gtari F."/>
            <person name="Gtari M."/>
            <person name="Morris K."/>
            <person name="Thomas K."/>
            <person name="Sen A."/>
            <person name="Tisa L.S."/>
        </authorList>
    </citation>
    <scope>NUCLEOTIDE SEQUENCE [LARGE SCALE GENOMIC DNA]</scope>
    <source>
        <strain evidence="3">CpI1-S</strain>
    </source>
</reference>
<sequence length="98" mass="11141">MTDAGTNPAAVPQREDEDDQDLLTYSEVAVRLAEEIEAQNTLVTELEGAEPVDAERVGRERARLAALRDALERNSRRPINDENFERFFGYRGTPRYES</sequence>
<evidence type="ECO:0000256" key="1">
    <source>
        <dbReference type="SAM" id="MobiDB-lite"/>
    </source>
</evidence>
<comment type="caution">
    <text evidence="2">The sequence shown here is derived from an EMBL/GenBank/DDBJ whole genome shotgun (WGS) entry which is preliminary data.</text>
</comment>
<dbReference type="RefSeq" id="WP_044883251.1">
    <property type="nucleotide sequence ID" value="NZ_JYFN01000002.1"/>
</dbReference>
<accession>A0A0D8BML3</accession>
<evidence type="ECO:0008006" key="4">
    <source>
        <dbReference type="Google" id="ProtNLM"/>
    </source>
</evidence>
<evidence type="ECO:0000313" key="2">
    <source>
        <dbReference type="EMBL" id="KJE25386.1"/>
    </source>
</evidence>
<evidence type="ECO:0000313" key="3">
    <source>
        <dbReference type="Proteomes" id="UP000032545"/>
    </source>
</evidence>
<dbReference type="EMBL" id="JYFN01000002">
    <property type="protein sequence ID" value="KJE25386.1"/>
    <property type="molecule type" value="Genomic_DNA"/>
</dbReference>